<dbReference type="InterPro" id="IPR011032">
    <property type="entry name" value="GroES-like_sf"/>
</dbReference>
<proteinExistence type="predicted"/>
<reference evidence="3" key="2">
    <citation type="submission" date="2020-09" db="EMBL/GenBank/DDBJ databases">
        <authorList>
            <person name="Sun Q."/>
            <person name="Ohkuma M."/>
        </authorList>
    </citation>
    <scope>NUCLEOTIDE SEQUENCE</scope>
    <source>
        <strain evidence="3">JCM 4490</strain>
    </source>
</reference>
<sequence>MSATNRQIRLAARPLGDVKPEDWEHHSEPVREPGPGQFAGRTRVISLDPAMRGWLDDRPSYLPPVGIGEVMRAGSVIEVTVDDFPETLQMLFRGENVGKLLLELA</sequence>
<dbReference type="Gene3D" id="3.90.180.10">
    <property type="entry name" value="Medium-chain alcohol dehydrogenases, catalytic domain"/>
    <property type="match status" value="1"/>
</dbReference>
<evidence type="ECO:0000256" key="1">
    <source>
        <dbReference type="SAM" id="MobiDB-lite"/>
    </source>
</evidence>
<gene>
    <name evidence="3" type="ORF">GCM10010503_37070</name>
</gene>
<dbReference type="AlphaFoldDB" id="A0A918J968"/>
<dbReference type="EMBL" id="BMUE01000007">
    <property type="protein sequence ID" value="GGW56499.1"/>
    <property type="molecule type" value="Genomic_DNA"/>
</dbReference>
<evidence type="ECO:0000313" key="4">
    <source>
        <dbReference type="Proteomes" id="UP000620224"/>
    </source>
</evidence>
<keyword evidence="4" id="KW-1185">Reference proteome</keyword>
<reference evidence="3" key="1">
    <citation type="journal article" date="2014" name="Int. J. Syst. Evol. Microbiol.">
        <title>Complete genome sequence of Corynebacterium casei LMG S-19264T (=DSM 44701T), isolated from a smear-ripened cheese.</title>
        <authorList>
            <consortium name="US DOE Joint Genome Institute (JGI-PGF)"/>
            <person name="Walter F."/>
            <person name="Albersmeier A."/>
            <person name="Kalinowski J."/>
            <person name="Ruckert C."/>
        </authorList>
    </citation>
    <scope>NUCLEOTIDE SEQUENCE</scope>
    <source>
        <strain evidence="3">JCM 4490</strain>
    </source>
</reference>
<dbReference type="Proteomes" id="UP000620224">
    <property type="component" value="Unassembled WGS sequence"/>
</dbReference>
<comment type="caution">
    <text evidence="3">The sequence shown here is derived from an EMBL/GenBank/DDBJ whole genome shotgun (WGS) entry which is preliminary data.</text>
</comment>
<organism evidence="3 4">
    <name type="scientific">Streptomyces lucensis JCM 4490</name>
    <dbReference type="NCBI Taxonomy" id="1306176"/>
    <lineage>
        <taxon>Bacteria</taxon>
        <taxon>Bacillati</taxon>
        <taxon>Actinomycetota</taxon>
        <taxon>Actinomycetes</taxon>
        <taxon>Kitasatosporales</taxon>
        <taxon>Streptomycetaceae</taxon>
        <taxon>Streptomyces</taxon>
    </lineage>
</organism>
<feature type="region of interest" description="Disordered" evidence="1">
    <location>
        <begin position="1"/>
        <end position="39"/>
    </location>
</feature>
<dbReference type="InterPro" id="IPR041694">
    <property type="entry name" value="ADH_N_2"/>
</dbReference>
<feature type="domain" description="Oxidoreductase N-terminal" evidence="2">
    <location>
        <begin position="6"/>
        <end position="80"/>
    </location>
</feature>
<evidence type="ECO:0000259" key="2">
    <source>
        <dbReference type="Pfam" id="PF16884"/>
    </source>
</evidence>
<name>A0A918J968_9ACTN</name>
<feature type="compositionally biased region" description="Basic and acidic residues" evidence="1">
    <location>
        <begin position="16"/>
        <end position="31"/>
    </location>
</feature>
<accession>A0A918J968</accession>
<dbReference type="RefSeq" id="WP_229816112.1">
    <property type="nucleotide sequence ID" value="NZ_BMUE01000007.1"/>
</dbReference>
<dbReference type="Pfam" id="PF16884">
    <property type="entry name" value="ADH_N_2"/>
    <property type="match status" value="1"/>
</dbReference>
<evidence type="ECO:0000313" key="3">
    <source>
        <dbReference type="EMBL" id="GGW56499.1"/>
    </source>
</evidence>
<dbReference type="SUPFAM" id="SSF50129">
    <property type="entry name" value="GroES-like"/>
    <property type="match status" value="1"/>
</dbReference>
<protein>
    <recommendedName>
        <fullName evidence="2">Oxidoreductase N-terminal domain-containing protein</fullName>
    </recommendedName>
</protein>